<organism evidence="10 11">
    <name type="scientific">Planctomicrobium piriforme</name>
    <dbReference type="NCBI Taxonomy" id="1576369"/>
    <lineage>
        <taxon>Bacteria</taxon>
        <taxon>Pseudomonadati</taxon>
        <taxon>Planctomycetota</taxon>
        <taxon>Planctomycetia</taxon>
        <taxon>Planctomycetales</taxon>
        <taxon>Planctomycetaceae</taxon>
        <taxon>Planctomicrobium</taxon>
    </lineage>
</organism>
<dbReference type="RefSeq" id="WP_175516980.1">
    <property type="nucleotide sequence ID" value="NZ_FOQD01000001.1"/>
</dbReference>
<evidence type="ECO:0000256" key="5">
    <source>
        <dbReference type="ARBA" id="ARBA00022729"/>
    </source>
</evidence>
<evidence type="ECO:0000256" key="6">
    <source>
        <dbReference type="ARBA" id="ARBA00022801"/>
    </source>
</evidence>
<dbReference type="Pfam" id="PF26410">
    <property type="entry name" value="GH5_mannosidase"/>
    <property type="match status" value="1"/>
</dbReference>
<comment type="subcellular location">
    <subcellularLocation>
        <location evidence="2">Secreted</location>
    </subcellularLocation>
</comment>
<keyword evidence="11" id="KW-1185">Reference proteome</keyword>
<evidence type="ECO:0000256" key="3">
    <source>
        <dbReference type="ARBA" id="ARBA00012706"/>
    </source>
</evidence>
<keyword evidence="5 8" id="KW-0732">Signal</keyword>
<evidence type="ECO:0000313" key="11">
    <source>
        <dbReference type="Proteomes" id="UP000199518"/>
    </source>
</evidence>
<dbReference type="GO" id="GO:0000272">
    <property type="term" value="P:polysaccharide catabolic process"/>
    <property type="evidence" value="ECO:0007669"/>
    <property type="project" value="InterPro"/>
</dbReference>
<keyword evidence="6" id="KW-0378">Hydrolase</keyword>
<dbReference type="AlphaFoldDB" id="A0A1I3B6U1"/>
<reference evidence="11" key="1">
    <citation type="submission" date="2016-10" db="EMBL/GenBank/DDBJ databases">
        <authorList>
            <person name="Varghese N."/>
            <person name="Submissions S."/>
        </authorList>
    </citation>
    <scope>NUCLEOTIDE SEQUENCE [LARGE SCALE GENOMIC DNA]</scope>
    <source>
        <strain evidence="11">DSM 26348</strain>
    </source>
</reference>
<evidence type="ECO:0000259" key="9">
    <source>
        <dbReference type="Pfam" id="PF26410"/>
    </source>
</evidence>
<evidence type="ECO:0000256" key="2">
    <source>
        <dbReference type="ARBA" id="ARBA00004613"/>
    </source>
</evidence>
<evidence type="ECO:0000313" key="10">
    <source>
        <dbReference type="EMBL" id="SFH57930.1"/>
    </source>
</evidence>
<evidence type="ECO:0000256" key="1">
    <source>
        <dbReference type="ARBA" id="ARBA00001678"/>
    </source>
</evidence>
<dbReference type="InterPro" id="IPR045053">
    <property type="entry name" value="MAN-like"/>
</dbReference>
<keyword evidence="7" id="KW-0326">Glycosidase</keyword>
<gene>
    <name evidence="10" type="ORF">SAMN05421753_101269</name>
</gene>
<proteinExistence type="predicted"/>
<dbReference type="EMBL" id="FOQD01000001">
    <property type="protein sequence ID" value="SFH57930.1"/>
    <property type="molecule type" value="Genomic_DNA"/>
</dbReference>
<dbReference type="EC" id="3.2.1.78" evidence="3"/>
<comment type="catalytic activity">
    <reaction evidence="1">
        <text>Random hydrolysis of (1-&gt;4)-beta-D-mannosidic linkages in mannans, galactomannans and glucomannans.</text>
        <dbReference type="EC" id="3.2.1.78"/>
    </reaction>
</comment>
<dbReference type="PANTHER" id="PTHR31451">
    <property type="match status" value="1"/>
</dbReference>
<dbReference type="Gene3D" id="3.20.20.80">
    <property type="entry name" value="Glycosidases"/>
    <property type="match status" value="1"/>
</dbReference>
<feature type="chain" id="PRO_5011504296" description="mannan endo-1,4-beta-mannosidase" evidence="8">
    <location>
        <begin position="22"/>
        <end position="419"/>
    </location>
</feature>
<sequence length="419" mass="46517">MKWIAVLGICSLVLGTNAACADESATGPFVQASGTWFTLQGKEFPIAGTHLHYVPWGTRAEVDQAFSDAEALGFNVVRFFISSIKGSLDGNSKPTIWGWPSAPDSANMKMRDFYTVYWDDQTNGIAFNDGPNGFERIDYAIQKAAEHGLKLNIAFMDFWQYGGGSQQMRAWYGSTGGLGQTGLGAPPEGGNPDERYTFFFTDERCKADYKRLVEHVLNRRNSLTGILYKDDPTIFAWDLMNEPEMKTVEMSLAWKREMAAYVKSIDKQHLLSSGAEGFYNGSGGNDPAAELAIPDLDFGTWHTYPVYHDLQSDDVLKLIARHAGDAKKANKPVLLQEFGYGSNNPDQLAAYRKWLNAIADNKDAAGWVHWRLTGRMEDGNWPQDNGEHFDVHSDGSPAAKVLTNAARQLKKRSEGSRSK</sequence>
<dbReference type="InterPro" id="IPR017853">
    <property type="entry name" value="GH"/>
</dbReference>
<feature type="signal peptide" evidence="8">
    <location>
        <begin position="1"/>
        <end position="21"/>
    </location>
</feature>
<feature type="domain" description="Glycoside hydrolase family 5" evidence="9">
    <location>
        <begin position="135"/>
        <end position="344"/>
    </location>
</feature>
<protein>
    <recommendedName>
        <fullName evidence="3">mannan endo-1,4-beta-mannosidase</fullName>
        <ecNumber evidence="3">3.2.1.78</ecNumber>
    </recommendedName>
</protein>
<evidence type="ECO:0000256" key="4">
    <source>
        <dbReference type="ARBA" id="ARBA00022525"/>
    </source>
</evidence>
<dbReference type="Proteomes" id="UP000199518">
    <property type="component" value="Unassembled WGS sequence"/>
</dbReference>
<evidence type="ECO:0000256" key="7">
    <source>
        <dbReference type="ARBA" id="ARBA00023295"/>
    </source>
</evidence>
<keyword evidence="4" id="KW-0964">Secreted</keyword>
<dbReference type="GO" id="GO:0005576">
    <property type="term" value="C:extracellular region"/>
    <property type="evidence" value="ECO:0007669"/>
    <property type="project" value="UniProtKB-SubCell"/>
</dbReference>
<dbReference type="InterPro" id="IPR001547">
    <property type="entry name" value="Glyco_hydro_5"/>
</dbReference>
<dbReference type="PANTHER" id="PTHR31451:SF39">
    <property type="entry name" value="MANNAN ENDO-1,4-BETA-MANNOSIDASE 1"/>
    <property type="match status" value="1"/>
</dbReference>
<dbReference type="GO" id="GO:0016985">
    <property type="term" value="F:mannan endo-1,4-beta-mannosidase activity"/>
    <property type="evidence" value="ECO:0007669"/>
    <property type="project" value="TreeGrafter"/>
</dbReference>
<dbReference type="SUPFAM" id="SSF51445">
    <property type="entry name" value="(Trans)glycosidases"/>
    <property type="match status" value="1"/>
</dbReference>
<accession>A0A1I3B6U1</accession>
<evidence type="ECO:0000256" key="8">
    <source>
        <dbReference type="SAM" id="SignalP"/>
    </source>
</evidence>
<dbReference type="STRING" id="1576369.SAMN05421753_101269"/>
<name>A0A1I3B6U1_9PLAN</name>